<keyword evidence="8" id="KW-0479">Metal-binding</keyword>
<evidence type="ECO:0000256" key="11">
    <source>
        <dbReference type="ARBA" id="ARBA00022884"/>
    </source>
</evidence>
<evidence type="ECO:0000256" key="2">
    <source>
        <dbReference type="ARBA" id="ARBA00004123"/>
    </source>
</evidence>
<keyword evidence="7" id="KW-0540">Nuclease</keyword>
<dbReference type="EMBL" id="JAPFFF010000008">
    <property type="protein sequence ID" value="KAK8884983.1"/>
    <property type="molecule type" value="Genomic_DNA"/>
</dbReference>
<dbReference type="EC" id="3.1.13.4" evidence="5"/>
<evidence type="ECO:0000256" key="8">
    <source>
        <dbReference type="ARBA" id="ARBA00022723"/>
    </source>
</evidence>
<keyword evidence="6" id="KW-0963">Cytoplasm</keyword>
<comment type="catalytic activity">
    <reaction evidence="1">
        <text>Exonucleolytic cleavage of poly(A) to 5'-AMP.</text>
        <dbReference type="EC" id="3.1.13.4"/>
    </reaction>
</comment>
<evidence type="ECO:0000256" key="13">
    <source>
        <dbReference type="ARBA" id="ARBA00023163"/>
    </source>
</evidence>
<dbReference type="InterPro" id="IPR006941">
    <property type="entry name" value="RNase_CAF1"/>
</dbReference>
<evidence type="ECO:0000256" key="5">
    <source>
        <dbReference type="ARBA" id="ARBA00012161"/>
    </source>
</evidence>
<evidence type="ECO:0000256" key="10">
    <source>
        <dbReference type="ARBA" id="ARBA00022839"/>
    </source>
</evidence>
<name>A0ABR2K265_9EUKA</name>
<reference evidence="15 16" key="1">
    <citation type="submission" date="2024-04" db="EMBL/GenBank/DDBJ databases">
        <title>Tritrichomonas musculus Genome.</title>
        <authorList>
            <person name="Alves-Ferreira E."/>
            <person name="Grigg M."/>
            <person name="Lorenzi H."/>
            <person name="Galac M."/>
        </authorList>
    </citation>
    <scope>NUCLEOTIDE SEQUENCE [LARGE SCALE GENOMIC DNA]</scope>
    <source>
        <strain evidence="15 16">EAF2021</strain>
    </source>
</reference>
<keyword evidence="12" id="KW-0805">Transcription regulation</keyword>
<gene>
    <name evidence="15" type="ORF">M9Y10_044111</name>
</gene>
<evidence type="ECO:0000256" key="7">
    <source>
        <dbReference type="ARBA" id="ARBA00022722"/>
    </source>
</evidence>
<evidence type="ECO:0000313" key="16">
    <source>
        <dbReference type="Proteomes" id="UP001470230"/>
    </source>
</evidence>
<comment type="subcellular location">
    <subcellularLocation>
        <location evidence="3">Cytoplasm</location>
    </subcellularLocation>
    <subcellularLocation>
        <location evidence="2">Nucleus</location>
    </subcellularLocation>
</comment>
<sequence length="262" mass="30027">MIRDVWAWNLEQEIKIISDLIIDYPYIAMDTEFPGVVAKPAGSFQSTEELEYQRMRCNIDILKIIQIGISLGDGNGKVPSPCCGWQFNFKFDLSSDPHYQRAITLLQQSGINFKKFNEEGIDVYDFARLIIPSGMVLCDSVTWVTFHGNSDFGYFLKVLTCQQLPEDLQEFFRLLQIYFPHFYDIKYYTSVQSSIANGLQGIADQLRVERVGKEHQAGSDAFVTLKVFFELQRQMFCKDISEMSAENKLYGVSPPPESSPIF</sequence>
<keyword evidence="14" id="KW-0539">Nucleus</keyword>
<evidence type="ECO:0000256" key="6">
    <source>
        <dbReference type="ARBA" id="ARBA00022490"/>
    </source>
</evidence>
<evidence type="ECO:0000256" key="12">
    <source>
        <dbReference type="ARBA" id="ARBA00023015"/>
    </source>
</evidence>
<comment type="caution">
    <text evidence="15">The sequence shown here is derived from an EMBL/GenBank/DDBJ whole genome shotgun (WGS) entry which is preliminary data.</text>
</comment>
<dbReference type="Pfam" id="PF04857">
    <property type="entry name" value="CAF1"/>
    <property type="match status" value="2"/>
</dbReference>
<dbReference type="InterPro" id="IPR012337">
    <property type="entry name" value="RNaseH-like_sf"/>
</dbReference>
<keyword evidence="11" id="KW-0694">RNA-binding</keyword>
<evidence type="ECO:0000256" key="3">
    <source>
        <dbReference type="ARBA" id="ARBA00004496"/>
    </source>
</evidence>
<dbReference type="InterPro" id="IPR039637">
    <property type="entry name" value="CNOT7/CNOT8/Pop2"/>
</dbReference>
<proteinExistence type="inferred from homology"/>
<accession>A0ABR2K265</accession>
<keyword evidence="10" id="KW-0269">Exonuclease</keyword>
<evidence type="ECO:0000256" key="1">
    <source>
        <dbReference type="ARBA" id="ARBA00001663"/>
    </source>
</evidence>
<dbReference type="PANTHER" id="PTHR10797">
    <property type="entry name" value="CCR4-NOT TRANSCRIPTION COMPLEX SUBUNIT"/>
    <property type="match status" value="1"/>
</dbReference>
<evidence type="ECO:0000313" key="15">
    <source>
        <dbReference type="EMBL" id="KAK8884983.1"/>
    </source>
</evidence>
<protein>
    <recommendedName>
        <fullName evidence="5">poly(A)-specific ribonuclease</fullName>
        <ecNumber evidence="5">3.1.13.4</ecNumber>
    </recommendedName>
</protein>
<dbReference type="SUPFAM" id="SSF53098">
    <property type="entry name" value="Ribonuclease H-like"/>
    <property type="match status" value="1"/>
</dbReference>
<keyword evidence="13" id="KW-0804">Transcription</keyword>
<dbReference type="Proteomes" id="UP001470230">
    <property type="component" value="Unassembled WGS sequence"/>
</dbReference>
<dbReference type="InterPro" id="IPR036397">
    <property type="entry name" value="RNaseH_sf"/>
</dbReference>
<dbReference type="Gene3D" id="3.30.420.10">
    <property type="entry name" value="Ribonuclease H-like superfamily/Ribonuclease H"/>
    <property type="match status" value="1"/>
</dbReference>
<keyword evidence="16" id="KW-1185">Reference proteome</keyword>
<evidence type="ECO:0000256" key="14">
    <source>
        <dbReference type="ARBA" id="ARBA00023242"/>
    </source>
</evidence>
<evidence type="ECO:0000256" key="9">
    <source>
        <dbReference type="ARBA" id="ARBA00022801"/>
    </source>
</evidence>
<comment type="similarity">
    <text evidence="4">Belongs to the CAF1 family.</text>
</comment>
<evidence type="ECO:0000256" key="4">
    <source>
        <dbReference type="ARBA" id="ARBA00008372"/>
    </source>
</evidence>
<organism evidence="15 16">
    <name type="scientific">Tritrichomonas musculus</name>
    <dbReference type="NCBI Taxonomy" id="1915356"/>
    <lineage>
        <taxon>Eukaryota</taxon>
        <taxon>Metamonada</taxon>
        <taxon>Parabasalia</taxon>
        <taxon>Tritrichomonadida</taxon>
        <taxon>Tritrichomonadidae</taxon>
        <taxon>Tritrichomonas</taxon>
    </lineage>
</organism>
<keyword evidence="9" id="KW-0378">Hydrolase</keyword>